<name>A0A8T3B9L8_DENNO</name>
<sequence length="108" mass="12008">MGYMIQGVLHTLERKKLTVKLRNIWSNSDFKERKNGSAESLNATNVKKKVKSHGKPVAGRVGGLRRRMGWSEECAFLRQMGPSVLPDLPASALSLVVRIASSRIEKGF</sequence>
<dbReference type="Proteomes" id="UP000829196">
    <property type="component" value="Unassembled WGS sequence"/>
</dbReference>
<evidence type="ECO:0000313" key="3">
    <source>
        <dbReference type="Proteomes" id="UP000829196"/>
    </source>
</evidence>
<accession>A0A8T3B9L8</accession>
<dbReference type="EMBL" id="JAGYWB010000010">
    <property type="protein sequence ID" value="KAI0507471.1"/>
    <property type="molecule type" value="Genomic_DNA"/>
</dbReference>
<evidence type="ECO:0000256" key="1">
    <source>
        <dbReference type="SAM" id="MobiDB-lite"/>
    </source>
</evidence>
<keyword evidence="3" id="KW-1185">Reference proteome</keyword>
<dbReference type="AlphaFoldDB" id="A0A8T3B9L8"/>
<feature type="region of interest" description="Disordered" evidence="1">
    <location>
        <begin position="36"/>
        <end position="58"/>
    </location>
</feature>
<proteinExistence type="predicted"/>
<gene>
    <name evidence="2" type="ORF">KFK09_013596</name>
</gene>
<reference evidence="2" key="1">
    <citation type="journal article" date="2022" name="Front. Genet.">
        <title>Chromosome-Scale Assembly of the Dendrobium nobile Genome Provides Insights Into the Molecular Mechanism of the Biosynthesis of the Medicinal Active Ingredient of Dendrobium.</title>
        <authorList>
            <person name="Xu Q."/>
            <person name="Niu S.-C."/>
            <person name="Li K.-L."/>
            <person name="Zheng P.-J."/>
            <person name="Zhang X.-J."/>
            <person name="Jia Y."/>
            <person name="Liu Y."/>
            <person name="Niu Y.-X."/>
            <person name="Yu L.-H."/>
            <person name="Chen D.-F."/>
            <person name="Zhang G.-Q."/>
        </authorList>
    </citation>
    <scope>NUCLEOTIDE SEQUENCE</scope>
    <source>
        <tissue evidence="2">Leaf</tissue>
    </source>
</reference>
<evidence type="ECO:0000313" key="2">
    <source>
        <dbReference type="EMBL" id="KAI0507471.1"/>
    </source>
</evidence>
<organism evidence="2 3">
    <name type="scientific">Dendrobium nobile</name>
    <name type="common">Orchid</name>
    <dbReference type="NCBI Taxonomy" id="94219"/>
    <lineage>
        <taxon>Eukaryota</taxon>
        <taxon>Viridiplantae</taxon>
        <taxon>Streptophyta</taxon>
        <taxon>Embryophyta</taxon>
        <taxon>Tracheophyta</taxon>
        <taxon>Spermatophyta</taxon>
        <taxon>Magnoliopsida</taxon>
        <taxon>Liliopsida</taxon>
        <taxon>Asparagales</taxon>
        <taxon>Orchidaceae</taxon>
        <taxon>Epidendroideae</taxon>
        <taxon>Malaxideae</taxon>
        <taxon>Dendrobiinae</taxon>
        <taxon>Dendrobium</taxon>
    </lineage>
</organism>
<comment type="caution">
    <text evidence="2">The sequence shown here is derived from an EMBL/GenBank/DDBJ whole genome shotgun (WGS) entry which is preliminary data.</text>
</comment>
<protein>
    <submittedName>
        <fullName evidence="2">Uncharacterized protein</fullName>
    </submittedName>
</protein>